<protein>
    <submittedName>
        <fullName evidence="1">Uncharacterized protein</fullName>
    </submittedName>
</protein>
<dbReference type="AlphaFoldDB" id="A0A8X6PCK9"/>
<keyword evidence="2" id="KW-1185">Reference proteome</keyword>
<evidence type="ECO:0000313" key="1">
    <source>
        <dbReference type="EMBL" id="GFT60806.1"/>
    </source>
</evidence>
<comment type="caution">
    <text evidence="1">The sequence shown here is derived from an EMBL/GenBank/DDBJ whole genome shotgun (WGS) entry which is preliminary data.</text>
</comment>
<evidence type="ECO:0000313" key="2">
    <source>
        <dbReference type="Proteomes" id="UP000887013"/>
    </source>
</evidence>
<dbReference type="Proteomes" id="UP000887013">
    <property type="component" value="Unassembled WGS sequence"/>
</dbReference>
<proteinExistence type="predicted"/>
<organism evidence="1 2">
    <name type="scientific">Nephila pilipes</name>
    <name type="common">Giant wood spider</name>
    <name type="synonym">Nephila maculata</name>
    <dbReference type="NCBI Taxonomy" id="299642"/>
    <lineage>
        <taxon>Eukaryota</taxon>
        <taxon>Metazoa</taxon>
        <taxon>Ecdysozoa</taxon>
        <taxon>Arthropoda</taxon>
        <taxon>Chelicerata</taxon>
        <taxon>Arachnida</taxon>
        <taxon>Araneae</taxon>
        <taxon>Araneomorphae</taxon>
        <taxon>Entelegynae</taxon>
        <taxon>Araneoidea</taxon>
        <taxon>Nephilidae</taxon>
        <taxon>Nephila</taxon>
    </lineage>
</organism>
<dbReference type="EMBL" id="BMAW01114216">
    <property type="protein sequence ID" value="GFT60806.1"/>
    <property type="molecule type" value="Genomic_DNA"/>
</dbReference>
<sequence length="93" mass="10605">MEMKRRESSQNSKSVLFFRDMKILRHLKFLMTGDSSELLKVCKLTSETSAREALASESVLRKLLQKSILSGRFSLAIGSRALLPQPIGFLEMW</sequence>
<name>A0A8X6PCK9_NEPPI</name>
<gene>
    <name evidence="1" type="ORF">NPIL_47821</name>
</gene>
<reference evidence="1" key="1">
    <citation type="submission" date="2020-08" db="EMBL/GenBank/DDBJ databases">
        <title>Multicomponent nature underlies the extraordinary mechanical properties of spider dragline silk.</title>
        <authorList>
            <person name="Kono N."/>
            <person name="Nakamura H."/>
            <person name="Mori M."/>
            <person name="Yoshida Y."/>
            <person name="Ohtoshi R."/>
            <person name="Malay A.D."/>
            <person name="Moran D.A.P."/>
            <person name="Tomita M."/>
            <person name="Numata K."/>
            <person name="Arakawa K."/>
        </authorList>
    </citation>
    <scope>NUCLEOTIDE SEQUENCE</scope>
</reference>
<accession>A0A8X6PCK9</accession>